<organism evidence="4 5">
    <name type="scientific">Dongia sedimenti</name>
    <dbReference type="NCBI Taxonomy" id="3064282"/>
    <lineage>
        <taxon>Bacteria</taxon>
        <taxon>Pseudomonadati</taxon>
        <taxon>Pseudomonadota</taxon>
        <taxon>Alphaproteobacteria</taxon>
        <taxon>Rhodospirillales</taxon>
        <taxon>Dongiaceae</taxon>
        <taxon>Dongia</taxon>
    </lineage>
</organism>
<keyword evidence="2" id="KW-0812">Transmembrane</keyword>
<sequence>MSRKHWKRHGMGCGWNGGGWGASSASSAWSEGGFGGRNFRILSGLHRDPARGRVSGVCAGIAGYYGLNLKLIRVLMIVAAFINPFLTIGGYALATFLLQPLPEPKPDGGQSEMNAGGTATRAKAAEEELPPELRFAALKDKFRELEERTGGMETLVTSSEFRLRRDFKNMGEGKDERGSAPGPQYGSGPRGRPPMMGLVG</sequence>
<keyword evidence="2" id="KW-1133">Transmembrane helix</keyword>
<dbReference type="RefSeq" id="WP_379953692.1">
    <property type="nucleotide sequence ID" value="NZ_JAUYVI010000001.1"/>
</dbReference>
<dbReference type="EMBL" id="JAUYVI010000001">
    <property type="protein sequence ID" value="MDQ7246313.1"/>
    <property type="molecule type" value="Genomic_DNA"/>
</dbReference>
<feature type="compositionally biased region" description="Basic and acidic residues" evidence="1">
    <location>
        <begin position="166"/>
        <end position="178"/>
    </location>
</feature>
<evidence type="ECO:0000256" key="1">
    <source>
        <dbReference type="SAM" id="MobiDB-lite"/>
    </source>
</evidence>
<comment type="caution">
    <text evidence="4">The sequence shown here is derived from an EMBL/GenBank/DDBJ whole genome shotgun (WGS) entry which is preliminary data.</text>
</comment>
<name>A0ABU0YI31_9PROT</name>
<feature type="region of interest" description="Disordered" evidence="1">
    <location>
        <begin position="104"/>
        <end position="126"/>
    </location>
</feature>
<accession>A0ABU0YI31</accession>
<dbReference type="InterPro" id="IPR007168">
    <property type="entry name" value="Phageshock_PspC_N"/>
</dbReference>
<keyword evidence="2" id="KW-0472">Membrane</keyword>
<proteinExistence type="predicted"/>
<gene>
    <name evidence="4" type="ORF">Q8A70_01485</name>
</gene>
<feature type="domain" description="Phage shock protein PspC N-terminal" evidence="3">
    <location>
        <begin position="44"/>
        <end position="98"/>
    </location>
</feature>
<protein>
    <submittedName>
        <fullName evidence="4">PspC domain-containing protein</fullName>
    </submittedName>
</protein>
<feature type="region of interest" description="Disordered" evidence="1">
    <location>
        <begin position="166"/>
        <end position="200"/>
    </location>
</feature>
<evidence type="ECO:0000256" key="2">
    <source>
        <dbReference type="SAM" id="Phobius"/>
    </source>
</evidence>
<evidence type="ECO:0000313" key="4">
    <source>
        <dbReference type="EMBL" id="MDQ7246313.1"/>
    </source>
</evidence>
<reference evidence="5" key="1">
    <citation type="submission" date="2023-08" db="EMBL/GenBank/DDBJ databases">
        <title>Rhodospirillaceae gen. nov., a novel taxon isolated from the Yangtze River Yuezi River estuary sludge.</title>
        <authorList>
            <person name="Ruan L."/>
        </authorList>
    </citation>
    <scope>NUCLEOTIDE SEQUENCE [LARGE SCALE GENOMIC DNA]</scope>
    <source>
        <strain evidence="5">R-7</strain>
    </source>
</reference>
<evidence type="ECO:0000259" key="3">
    <source>
        <dbReference type="Pfam" id="PF04024"/>
    </source>
</evidence>
<dbReference type="Proteomes" id="UP001230156">
    <property type="component" value="Unassembled WGS sequence"/>
</dbReference>
<keyword evidence="5" id="KW-1185">Reference proteome</keyword>
<feature type="transmembrane region" description="Helical" evidence="2">
    <location>
        <begin position="74"/>
        <end position="98"/>
    </location>
</feature>
<evidence type="ECO:0000313" key="5">
    <source>
        <dbReference type="Proteomes" id="UP001230156"/>
    </source>
</evidence>
<dbReference type="Pfam" id="PF04024">
    <property type="entry name" value="PspC"/>
    <property type="match status" value="1"/>
</dbReference>